<evidence type="ECO:0000313" key="5">
    <source>
        <dbReference type="Proteomes" id="UP000286097"/>
    </source>
</evidence>
<sequence length="163" mass="18822">MSLPWRCILCSFRGIARNRSGTQTADATPHETTEADGDKSEEFVTPRPRVEFETNVHDFSSEKNEKDQQDFSLNPRMQEFEARYHLQQEDTDVKNDVIRTPAAISIIPTKSKLTEWLEKFEAQHRVEKKNTRVPEDEEPHVSPLAAWMARFEVKDQDNSSTAS</sequence>
<dbReference type="EMBL" id="QKXF01000650">
    <property type="protein sequence ID" value="RQM10211.1"/>
    <property type="molecule type" value="Genomic_DNA"/>
</dbReference>
<feature type="compositionally biased region" description="Basic and acidic residues" evidence="1">
    <location>
        <begin position="28"/>
        <end position="45"/>
    </location>
</feature>
<accession>A0A3M6VTE4</accession>
<dbReference type="EMBL" id="QLLG01000026">
    <property type="protein sequence ID" value="RMX69413.1"/>
    <property type="molecule type" value="Genomic_DNA"/>
</dbReference>
<reference evidence="4 5" key="1">
    <citation type="submission" date="2018-06" db="EMBL/GenBank/DDBJ databases">
        <title>Comparative genomics of downy mildews reveals potential adaptations to biotrophy.</title>
        <authorList>
            <person name="Fletcher K."/>
            <person name="Klosterman S.J."/>
            <person name="Derevnina L."/>
            <person name="Martin F."/>
            <person name="Koike S."/>
            <person name="Reyes Chin-Wo S."/>
            <person name="Mou B."/>
            <person name="Michelmore R."/>
        </authorList>
    </citation>
    <scope>NUCLEOTIDE SEQUENCE [LARGE SCALE GENOMIC DNA]</scope>
    <source>
        <strain evidence="3 5">R13</strain>
        <strain evidence="2 4">R14</strain>
    </source>
</reference>
<dbReference type="VEuPathDB" id="FungiDB:DD237_003177"/>
<evidence type="ECO:0000313" key="2">
    <source>
        <dbReference type="EMBL" id="RMX69413.1"/>
    </source>
</evidence>
<protein>
    <submittedName>
        <fullName evidence="2">Uncharacterized protein</fullName>
    </submittedName>
</protein>
<evidence type="ECO:0000313" key="4">
    <source>
        <dbReference type="Proteomes" id="UP000282087"/>
    </source>
</evidence>
<evidence type="ECO:0000256" key="1">
    <source>
        <dbReference type="SAM" id="MobiDB-lite"/>
    </source>
</evidence>
<dbReference type="Proteomes" id="UP000286097">
    <property type="component" value="Unassembled WGS sequence"/>
</dbReference>
<gene>
    <name evidence="3" type="ORF">DD237_003177</name>
    <name evidence="2" type="ORF">DD238_002451</name>
</gene>
<keyword evidence="4" id="KW-1185">Reference proteome</keyword>
<organism evidence="2 4">
    <name type="scientific">Peronospora effusa</name>
    <dbReference type="NCBI Taxonomy" id="542832"/>
    <lineage>
        <taxon>Eukaryota</taxon>
        <taxon>Sar</taxon>
        <taxon>Stramenopiles</taxon>
        <taxon>Oomycota</taxon>
        <taxon>Peronosporomycetes</taxon>
        <taxon>Peronosporales</taxon>
        <taxon>Peronosporaceae</taxon>
        <taxon>Peronospora</taxon>
    </lineage>
</organism>
<proteinExistence type="predicted"/>
<evidence type="ECO:0000313" key="3">
    <source>
        <dbReference type="EMBL" id="RQM10211.1"/>
    </source>
</evidence>
<dbReference type="Proteomes" id="UP000282087">
    <property type="component" value="Unassembled WGS sequence"/>
</dbReference>
<dbReference type="AlphaFoldDB" id="A0A3M6VTE4"/>
<feature type="region of interest" description="Disordered" evidence="1">
    <location>
        <begin position="20"/>
        <end position="45"/>
    </location>
</feature>
<name>A0A3M6VTE4_9STRA</name>
<comment type="caution">
    <text evidence="2">The sequence shown here is derived from an EMBL/GenBank/DDBJ whole genome shotgun (WGS) entry which is preliminary data.</text>
</comment>